<dbReference type="Gene3D" id="3.40.50.620">
    <property type="entry name" value="HUPs"/>
    <property type="match status" value="2"/>
</dbReference>
<evidence type="ECO:0000256" key="8">
    <source>
        <dbReference type="ARBA" id="ARBA00023264"/>
    </source>
</evidence>
<feature type="region of interest" description="Disordered" evidence="14">
    <location>
        <begin position="422"/>
        <end position="445"/>
    </location>
</feature>
<sequence length="445" mass="49421">TLSSPFFLPFTSTGAFQYLQTRTEGTLRSLSRALQFLSIEFLWTLVAEILRFCTGEEMAGSVDMVGGGGRSEKVKVAATCLLLAAVGISLWGLYFGDGEAKQWRGMLRRKKKKAIRVYMDGCFDMMHYGHCNALRQARALGDELVVGVVSDAEIIANKGPPVTPHHERMVMVKAVKWVDEVIADAPYAITEEFMKKLFEEHSIDYIIHGDDPCVLPDGTDAYALAKKAGRYKQIKRTEGVSTTDIVGGTGSGTRVSHFLPTSRRIVQFSNGKGPGPHARIVYIDGAFDLFHAGHVEILRIARGLGDFLLVGIHNDQTVSAKRGTHRPIMNLHERSLSVLACRYVDEVIIGAPWEISKDMITTFNISSVVHGTVAENNDFEKEESNPYAVPISMGIFKVLDSPLDITTTTIIKRIVSNNEAYQKRNEKKSQSERRYYEDKTHVSGD</sequence>
<dbReference type="NCBIfam" id="TIGR00125">
    <property type="entry name" value="cyt_tran_rel"/>
    <property type="match status" value="2"/>
</dbReference>
<dbReference type="Proteomes" id="UP001154282">
    <property type="component" value="Unassembled WGS sequence"/>
</dbReference>
<evidence type="ECO:0000256" key="11">
    <source>
        <dbReference type="ARBA" id="ARBA00031473"/>
    </source>
</evidence>
<dbReference type="InterPro" id="IPR014729">
    <property type="entry name" value="Rossmann-like_a/b/a_fold"/>
</dbReference>
<dbReference type="CDD" id="cd02173">
    <property type="entry name" value="ECT"/>
    <property type="match status" value="1"/>
</dbReference>
<keyword evidence="8" id="KW-1208">Phospholipid metabolism</keyword>
<evidence type="ECO:0000256" key="5">
    <source>
        <dbReference type="ARBA" id="ARBA00022695"/>
    </source>
</evidence>
<dbReference type="PANTHER" id="PTHR45780:SF2">
    <property type="entry name" value="ETHANOLAMINE-PHOSPHATE CYTIDYLYLTRANSFERASE"/>
    <property type="match status" value="1"/>
</dbReference>
<dbReference type="GO" id="GO:0004306">
    <property type="term" value="F:ethanolamine-phosphate cytidylyltransferase activity"/>
    <property type="evidence" value="ECO:0007669"/>
    <property type="project" value="UniProtKB-EC"/>
</dbReference>
<reference evidence="16" key="1">
    <citation type="submission" date="2022-08" db="EMBL/GenBank/DDBJ databases">
        <authorList>
            <person name="Gutierrez-Valencia J."/>
        </authorList>
    </citation>
    <scope>NUCLEOTIDE SEQUENCE</scope>
</reference>
<dbReference type="InterPro" id="IPR041723">
    <property type="entry name" value="CCT"/>
</dbReference>
<organism evidence="16 17">
    <name type="scientific">Linum tenue</name>
    <dbReference type="NCBI Taxonomy" id="586396"/>
    <lineage>
        <taxon>Eukaryota</taxon>
        <taxon>Viridiplantae</taxon>
        <taxon>Streptophyta</taxon>
        <taxon>Embryophyta</taxon>
        <taxon>Tracheophyta</taxon>
        <taxon>Spermatophyta</taxon>
        <taxon>Magnoliopsida</taxon>
        <taxon>eudicotyledons</taxon>
        <taxon>Gunneridae</taxon>
        <taxon>Pentapetalae</taxon>
        <taxon>rosids</taxon>
        <taxon>fabids</taxon>
        <taxon>Malpighiales</taxon>
        <taxon>Linaceae</taxon>
        <taxon>Linum</taxon>
    </lineage>
</organism>
<evidence type="ECO:0000256" key="12">
    <source>
        <dbReference type="ARBA" id="ARBA00050753"/>
    </source>
</evidence>
<keyword evidence="17" id="KW-1185">Reference proteome</keyword>
<feature type="non-terminal residue" evidence="16">
    <location>
        <position position="1"/>
    </location>
</feature>
<dbReference type="InterPro" id="IPR004821">
    <property type="entry name" value="Cyt_trans-like"/>
</dbReference>
<evidence type="ECO:0000256" key="1">
    <source>
        <dbReference type="ARBA" id="ARBA00005189"/>
    </source>
</evidence>
<evidence type="ECO:0000256" key="13">
    <source>
        <dbReference type="ARBA" id="ARBA00071269"/>
    </source>
</evidence>
<dbReference type="GO" id="GO:0005737">
    <property type="term" value="C:cytoplasm"/>
    <property type="evidence" value="ECO:0007669"/>
    <property type="project" value="TreeGrafter"/>
</dbReference>
<accession>A0AAV0P721</accession>
<dbReference type="CDD" id="cd02174">
    <property type="entry name" value="CCT"/>
    <property type="match status" value="1"/>
</dbReference>
<dbReference type="SUPFAM" id="SSF52374">
    <property type="entry name" value="Nucleotidylyl transferase"/>
    <property type="match status" value="2"/>
</dbReference>
<evidence type="ECO:0000256" key="4">
    <source>
        <dbReference type="ARBA" id="ARBA00022679"/>
    </source>
</evidence>
<dbReference type="GO" id="GO:0006646">
    <property type="term" value="P:phosphatidylethanolamine biosynthetic process"/>
    <property type="evidence" value="ECO:0007669"/>
    <property type="project" value="InterPro"/>
</dbReference>
<dbReference type="FunFam" id="3.40.50.620:FF:000249">
    <property type="entry name" value="Ethanolamine-phosphate cytidylyltransferase"/>
    <property type="match status" value="1"/>
</dbReference>
<dbReference type="Pfam" id="PF01467">
    <property type="entry name" value="CTP_transf_like"/>
    <property type="match status" value="2"/>
</dbReference>
<evidence type="ECO:0000313" key="17">
    <source>
        <dbReference type="Proteomes" id="UP001154282"/>
    </source>
</evidence>
<evidence type="ECO:0000256" key="2">
    <source>
        <dbReference type="ARBA" id="ARBA00010101"/>
    </source>
</evidence>
<dbReference type="PANTHER" id="PTHR45780">
    <property type="entry name" value="ETHANOLAMINE-PHOSPHATE CYTIDYLYLTRANSFERASE"/>
    <property type="match status" value="1"/>
</dbReference>
<proteinExistence type="inferred from homology"/>
<comment type="caution">
    <text evidence="16">The sequence shown here is derived from an EMBL/GenBank/DDBJ whole genome shotgun (WGS) entry which is preliminary data.</text>
</comment>
<evidence type="ECO:0000313" key="16">
    <source>
        <dbReference type="EMBL" id="CAI0466764.1"/>
    </source>
</evidence>
<gene>
    <name evidence="16" type="ORF">LITE_LOCUS37170</name>
</gene>
<evidence type="ECO:0000256" key="10">
    <source>
        <dbReference type="ARBA" id="ARBA00024221"/>
    </source>
</evidence>
<dbReference type="EMBL" id="CAMGYJ010000008">
    <property type="protein sequence ID" value="CAI0466764.1"/>
    <property type="molecule type" value="Genomic_DNA"/>
</dbReference>
<evidence type="ECO:0000256" key="3">
    <source>
        <dbReference type="ARBA" id="ARBA00022516"/>
    </source>
</evidence>
<evidence type="ECO:0000256" key="14">
    <source>
        <dbReference type="SAM" id="MobiDB-lite"/>
    </source>
</evidence>
<protein>
    <recommendedName>
        <fullName evidence="13">Ethanolamine-phosphate cytidylyltransferase</fullName>
        <ecNumber evidence="10">2.7.7.14</ecNumber>
    </recommendedName>
    <alternativeName>
        <fullName evidence="11">CTP:phosphoethanolamine cytidylyltransferase</fullName>
    </alternativeName>
</protein>
<comment type="similarity">
    <text evidence="2">Belongs to the cytidylyltransferase family.</text>
</comment>
<feature type="domain" description="Cytidyltransferase-like" evidence="15">
    <location>
        <begin position="118"/>
        <end position="246"/>
    </location>
</feature>
<keyword evidence="4" id="KW-0808">Transferase</keyword>
<keyword evidence="6" id="KW-0443">Lipid metabolism</keyword>
<keyword evidence="5" id="KW-0548">Nucleotidyltransferase</keyword>
<feature type="domain" description="Cytidyltransferase-like" evidence="15">
    <location>
        <begin position="282"/>
        <end position="412"/>
    </location>
</feature>
<evidence type="ECO:0000259" key="15">
    <source>
        <dbReference type="Pfam" id="PF01467"/>
    </source>
</evidence>
<dbReference type="InterPro" id="IPR044608">
    <property type="entry name" value="Ect1/PCYT2"/>
</dbReference>
<evidence type="ECO:0000256" key="9">
    <source>
        <dbReference type="ARBA" id="ARBA00024191"/>
    </source>
</evidence>
<comment type="catalytic activity">
    <reaction evidence="12">
        <text>phosphoethanolamine + CTP + H(+) = CDP-ethanolamine + diphosphate</text>
        <dbReference type="Rhea" id="RHEA:24592"/>
        <dbReference type="ChEBI" id="CHEBI:15378"/>
        <dbReference type="ChEBI" id="CHEBI:33019"/>
        <dbReference type="ChEBI" id="CHEBI:37563"/>
        <dbReference type="ChEBI" id="CHEBI:57876"/>
        <dbReference type="ChEBI" id="CHEBI:58190"/>
        <dbReference type="EC" id="2.7.7.14"/>
    </reaction>
    <physiologicalReaction direction="left-to-right" evidence="12">
        <dbReference type="Rhea" id="RHEA:24593"/>
    </physiologicalReaction>
</comment>
<keyword evidence="3" id="KW-0444">Lipid biosynthesis</keyword>
<comment type="pathway">
    <text evidence="1">Lipid metabolism.</text>
</comment>
<evidence type="ECO:0000256" key="6">
    <source>
        <dbReference type="ARBA" id="ARBA00023098"/>
    </source>
</evidence>
<name>A0AAV0P721_9ROSI</name>
<evidence type="ECO:0000256" key="7">
    <source>
        <dbReference type="ARBA" id="ARBA00023209"/>
    </source>
</evidence>
<comment type="pathway">
    <text evidence="9">Phospholipid metabolism; phosphatidylethanolamine biosynthesis; phosphatidylethanolamine from ethanolamine: step 2/3.</text>
</comment>
<dbReference type="EC" id="2.7.7.14" evidence="10"/>
<keyword evidence="7" id="KW-0594">Phospholipid biosynthesis</keyword>
<dbReference type="AlphaFoldDB" id="A0AAV0P721"/>